<dbReference type="SUPFAM" id="SSF54637">
    <property type="entry name" value="Thioesterase/thiol ester dehydrase-isomerase"/>
    <property type="match status" value="1"/>
</dbReference>
<dbReference type="Proteomes" id="UP000285456">
    <property type="component" value="Unassembled WGS sequence"/>
</dbReference>
<dbReference type="AlphaFoldDB" id="A0A417YAA0"/>
<dbReference type="InterPro" id="IPR002539">
    <property type="entry name" value="MaoC-like_dom"/>
</dbReference>
<evidence type="ECO:0000313" key="2">
    <source>
        <dbReference type="EMBL" id="RHW29620.1"/>
    </source>
</evidence>
<dbReference type="RefSeq" id="WP_095307586.1">
    <property type="nucleotide sequence ID" value="NZ_JAMAWL010000005.1"/>
</dbReference>
<evidence type="ECO:0000313" key="3">
    <source>
        <dbReference type="Proteomes" id="UP000285456"/>
    </source>
</evidence>
<name>A0A417YAA0_9BACI</name>
<proteinExistence type="predicted"/>
<reference evidence="2 3" key="1">
    <citation type="journal article" date="2007" name="Int. J. Syst. Evol. Microbiol.">
        <title>Oceanobacillus profundus sp. nov., isolated from a deep-sea sediment core.</title>
        <authorList>
            <person name="Kim Y.G."/>
            <person name="Choi D.H."/>
            <person name="Hyun S."/>
            <person name="Cho B.C."/>
        </authorList>
    </citation>
    <scope>NUCLEOTIDE SEQUENCE [LARGE SCALE GENOMIC DNA]</scope>
    <source>
        <strain evidence="2 3">DSM 18246</strain>
    </source>
</reference>
<protein>
    <submittedName>
        <fullName evidence="2">Dehydratase</fullName>
    </submittedName>
</protein>
<accession>A0A417YAA0</accession>
<evidence type="ECO:0000259" key="1">
    <source>
        <dbReference type="Pfam" id="PF01575"/>
    </source>
</evidence>
<dbReference type="EMBL" id="QWEH01000022">
    <property type="protein sequence ID" value="RHW29620.1"/>
    <property type="molecule type" value="Genomic_DNA"/>
</dbReference>
<comment type="caution">
    <text evidence="2">The sequence shown here is derived from an EMBL/GenBank/DDBJ whole genome shotgun (WGS) entry which is preliminary data.</text>
</comment>
<dbReference type="Pfam" id="PF01575">
    <property type="entry name" value="MaoC_dehydratas"/>
    <property type="match status" value="1"/>
</dbReference>
<organism evidence="2 3">
    <name type="scientific">Oceanobacillus profundus</name>
    <dbReference type="NCBI Taxonomy" id="372463"/>
    <lineage>
        <taxon>Bacteria</taxon>
        <taxon>Bacillati</taxon>
        <taxon>Bacillota</taxon>
        <taxon>Bacilli</taxon>
        <taxon>Bacillales</taxon>
        <taxon>Bacillaceae</taxon>
        <taxon>Oceanobacillus</taxon>
    </lineage>
</organism>
<keyword evidence="3" id="KW-1185">Reference proteome</keyword>
<sequence>MAKQTLFLEDLKVGDVFISETYELSTDKIKAFAHEFDPQVFHCDEILAKDTFFKGLAASGWHTASITMSLLTKSLPFAHGVIGAGGEIKWPRPTRSTDVLHVKSTIKEIKPSKTKPNQALLFVECETINQHNEVCQHLVAKLLSFRRGR</sequence>
<gene>
    <name evidence="2" type="ORF">D1B32_21180</name>
</gene>
<dbReference type="InterPro" id="IPR029069">
    <property type="entry name" value="HotDog_dom_sf"/>
</dbReference>
<dbReference type="OrthoDB" id="9801625at2"/>
<dbReference type="Gene3D" id="3.10.129.10">
    <property type="entry name" value="Hotdog Thioesterase"/>
    <property type="match status" value="1"/>
</dbReference>
<feature type="domain" description="MaoC-like" evidence="1">
    <location>
        <begin position="20"/>
        <end position="108"/>
    </location>
</feature>